<keyword evidence="1" id="KW-0472">Membrane</keyword>
<dbReference type="RefSeq" id="WP_343251309.1">
    <property type="nucleotide sequence ID" value="NZ_HG937516.1"/>
</dbReference>
<dbReference type="Proteomes" id="UP000261764">
    <property type="component" value="Chromosome I"/>
</dbReference>
<gene>
    <name evidence="2" type="ORF">MAMA39_05610</name>
</gene>
<feature type="transmembrane region" description="Helical" evidence="1">
    <location>
        <begin position="593"/>
        <end position="614"/>
    </location>
</feature>
<evidence type="ECO:0000256" key="1">
    <source>
        <dbReference type="SAM" id="Phobius"/>
    </source>
</evidence>
<dbReference type="KEGG" id="mamp:MAMA39_05610"/>
<feature type="transmembrane region" description="Helical" evidence="1">
    <location>
        <begin position="634"/>
        <end position="656"/>
    </location>
</feature>
<keyword evidence="1" id="KW-1133">Transmembrane helix</keyword>
<name>A0A292IIZ3_9MOLU</name>
<dbReference type="NCBIfam" id="NF045750">
    <property type="entry name" value="MPN338"/>
    <property type="match status" value="1"/>
</dbReference>
<evidence type="ECO:0000313" key="3">
    <source>
        <dbReference type="Proteomes" id="UP000261764"/>
    </source>
</evidence>
<dbReference type="AlphaFoldDB" id="A0A292IIZ3"/>
<keyword evidence="3" id="KW-1185">Reference proteome</keyword>
<dbReference type="EMBL" id="HG937516">
    <property type="protein sequence ID" value="CDN40678.1"/>
    <property type="molecule type" value="Genomic_DNA"/>
</dbReference>
<sequence>MTTKNGFIHTLKLRNLYPFYIKKPNSIFFESDLRQYQNKALYKGLFSSLEQKIENDVSDESLNEMIEIQTVNSHYTLAKVINHSVKKIALILGSKNSVVFKEIKRDELNEPIYVAKKEEISDLKILGHNLAQKRYTYGIDIDPNSYLSDFVEQIQISYYLDKQNKMISGSFALNWGNNAKKNATFNEITRKIFENFMCRFFFENEVKKNSIFNILQLFEDLKVKIKNNKLSLESKLKSNWNNYIQRKYIDASGTPISSPIEQDNLFNSLFISQIIILIIYEDLKSYFKSKDPSLFLSLLDDQLKIKNLRQTVDSNQDFINLLKFIKTKYVYFTEINVEDIETADDAIEAITNVANYDEDHSLWTSIPSYEIIRQTETPFFDDSDDFFQSNRHFHLLFLMMMYPQLFGLELTNSNFSTYQEVLNLFENIDTSDVQIDADIKNKADKLLCERNYDYLTFINSALSFLIVKNYNPVTINNEQNQIVSKYELDPNLKLVNNYIWAIIFSQIRMWRLYEIQFLSKKYREVAPVKLRTYIHELNLLKYDDNDHFFGLREIKKIIDKIETGIAFKSSAEYFLRKLNSDDQRYGKSKERKYLAVGVLVAAIFGILDFFTTVFTILTVQKDLINASIQDPRNVAIVVVGTLLIFTLLALLTYGILSRMIERRQLKKIEGRKDV</sequence>
<protein>
    <submittedName>
        <fullName evidence="2">Uncharacterized protein</fullName>
    </submittedName>
</protein>
<proteinExistence type="predicted"/>
<reference evidence="2 3" key="1">
    <citation type="journal article" date="2015" name="Clin. Infect. Dis.">
        <title>Genomic Investigations unmask Mycoplasma amphoriforme, a new respiratory pathogen.</title>
        <authorList>
            <person name="Gillespie S.H."/>
            <person name="Ling C.L."/>
            <person name="Oravcova K."/>
            <person name="Pinheiro M."/>
            <person name="Wells L."/>
            <person name="Bryant J.M."/>
            <person name="McHugh T.D."/>
            <person name="Bebear C."/>
            <person name="Webster D."/>
            <person name="Harris S.R."/>
            <person name="Seth-Smith H.M."/>
            <person name="Thomson N.R."/>
        </authorList>
    </citation>
    <scope>NUCLEOTIDE SEQUENCE [LARGE SCALE GENOMIC DNA]</scope>
    <source>
        <strain evidence="2 3">A39</strain>
    </source>
</reference>
<accession>A0A292IIZ3</accession>
<dbReference type="NCBIfam" id="NF045749">
    <property type="entry name" value="MPN337"/>
    <property type="match status" value="1"/>
</dbReference>
<organism evidence="2 3">
    <name type="scientific">Mycoplasma amphoriforme A39</name>
    <dbReference type="NCBI Taxonomy" id="572419"/>
    <lineage>
        <taxon>Bacteria</taxon>
        <taxon>Bacillati</taxon>
        <taxon>Mycoplasmatota</taxon>
        <taxon>Mollicutes</taxon>
        <taxon>Mycoplasmataceae</taxon>
        <taxon>Mycoplasma</taxon>
    </lineage>
</organism>
<dbReference type="InterPro" id="IPR054979">
    <property type="entry name" value="MPN337"/>
</dbReference>
<evidence type="ECO:0000313" key="2">
    <source>
        <dbReference type="EMBL" id="CDN40678.1"/>
    </source>
</evidence>
<keyword evidence="1" id="KW-0812">Transmembrane</keyword>